<feature type="transmembrane region" description="Helical" evidence="8">
    <location>
        <begin position="237"/>
        <end position="256"/>
    </location>
</feature>
<feature type="compositionally biased region" description="Basic and acidic residues" evidence="7">
    <location>
        <begin position="721"/>
        <end position="730"/>
    </location>
</feature>
<dbReference type="PANTHER" id="PTHR33406">
    <property type="entry name" value="MEMBRANE PROTEIN MJ1562-RELATED"/>
    <property type="match status" value="1"/>
</dbReference>
<evidence type="ECO:0000256" key="2">
    <source>
        <dbReference type="ARBA" id="ARBA00010157"/>
    </source>
</evidence>
<comment type="caution">
    <text evidence="10">The sequence shown here is derived from an EMBL/GenBank/DDBJ whole genome shotgun (WGS) entry which is preliminary data.</text>
</comment>
<keyword evidence="3" id="KW-1003">Cell membrane</keyword>
<reference evidence="11" key="1">
    <citation type="journal article" date="2019" name="Int. J. Syst. Evol. Microbiol.">
        <title>The Global Catalogue of Microorganisms (GCM) 10K type strain sequencing project: providing services to taxonomists for standard genome sequencing and annotation.</title>
        <authorList>
            <consortium name="The Broad Institute Genomics Platform"/>
            <consortium name="The Broad Institute Genome Sequencing Center for Infectious Disease"/>
            <person name="Wu L."/>
            <person name="Ma J."/>
        </authorList>
    </citation>
    <scope>NUCLEOTIDE SEQUENCE [LARGE SCALE GENOMIC DNA]</scope>
    <source>
        <strain evidence="11">XZYJ18</strain>
    </source>
</reference>
<dbReference type="InterPro" id="IPR004869">
    <property type="entry name" value="MMPL_dom"/>
</dbReference>
<proteinExistence type="inferred from homology"/>
<feature type="transmembrane region" description="Helical" evidence="8">
    <location>
        <begin position="644"/>
        <end position="674"/>
    </location>
</feature>
<feature type="transmembrane region" description="Helical" evidence="8">
    <location>
        <begin position="187"/>
        <end position="217"/>
    </location>
</feature>
<evidence type="ECO:0000313" key="10">
    <source>
        <dbReference type="EMBL" id="MFC4561195.1"/>
    </source>
</evidence>
<comment type="subcellular location">
    <subcellularLocation>
        <location evidence="1">Cell membrane</location>
        <topology evidence="1">Multi-pass membrane protein</topology>
    </subcellularLocation>
</comment>
<feature type="region of interest" description="Disordered" evidence="7">
    <location>
        <begin position="717"/>
        <end position="736"/>
    </location>
</feature>
<evidence type="ECO:0000256" key="4">
    <source>
        <dbReference type="ARBA" id="ARBA00022692"/>
    </source>
</evidence>
<evidence type="ECO:0000256" key="8">
    <source>
        <dbReference type="SAM" id="Phobius"/>
    </source>
</evidence>
<evidence type="ECO:0000259" key="9">
    <source>
        <dbReference type="Pfam" id="PF03176"/>
    </source>
</evidence>
<feature type="transmembrane region" description="Helical" evidence="8">
    <location>
        <begin position="315"/>
        <end position="339"/>
    </location>
</feature>
<evidence type="ECO:0000256" key="1">
    <source>
        <dbReference type="ARBA" id="ARBA00004651"/>
    </source>
</evidence>
<keyword evidence="4 8" id="KW-0812">Transmembrane</keyword>
<comment type="similarity">
    <text evidence="2">Belongs to the resistance-nodulation-cell division (RND) (TC 2.A.6) family. MmpL subfamily.</text>
</comment>
<evidence type="ECO:0000256" key="5">
    <source>
        <dbReference type="ARBA" id="ARBA00022989"/>
    </source>
</evidence>
<feature type="domain" description="Membrane transport protein MMPL" evidence="9">
    <location>
        <begin position="43"/>
        <end position="374"/>
    </location>
</feature>
<dbReference type="SUPFAM" id="SSF82866">
    <property type="entry name" value="Multidrug efflux transporter AcrB transmembrane domain"/>
    <property type="match status" value="2"/>
</dbReference>
<feature type="transmembrane region" description="Helical" evidence="8">
    <location>
        <begin position="374"/>
        <end position="396"/>
    </location>
</feature>
<dbReference type="PANTHER" id="PTHR33406:SF11">
    <property type="entry name" value="MEMBRANE PROTEIN SCO6666-RELATED"/>
    <property type="match status" value="1"/>
</dbReference>
<dbReference type="Pfam" id="PF03176">
    <property type="entry name" value="MMPL"/>
    <property type="match status" value="2"/>
</dbReference>
<feature type="transmembrane region" description="Helical" evidence="8">
    <location>
        <begin position="525"/>
        <end position="544"/>
    </location>
</feature>
<evidence type="ECO:0000256" key="6">
    <source>
        <dbReference type="ARBA" id="ARBA00023136"/>
    </source>
</evidence>
<dbReference type="InterPro" id="IPR050545">
    <property type="entry name" value="Mycobact_MmpL"/>
</dbReference>
<sequence length="736" mass="75034">MFTAWSVLVHRLRWAVIAVTLAVAVPAGMWGAGVAGELSDGGLSPSGTESAQVADLTAQHLAGVRDVVLLYRGGGGYGDPTFDDAVRASLRALPGDAVRTSMDPWSAAADRRSAEALVSRDRDAVLVPVRLDGATEDEKSASLAAVRAAAGVAELEEAGVDLAISGETTLRAEFREQAMHDLARAELIAFPLLLAVLVWVFGSVTAAVLPLAVGAVAVAGSVAGLRLIALSTEVSTFALNVVTMIGLGLAVDYALFMVSRFREELGAGRAVPAALTATLRTAGRTVAVSGLIIGISFSGLLVFDLGALRSIGVGGIAATFLAMAAALTVLPALLAVLGTGVDRLAVGRRGGRAAATRAAGPWARLAGAVMARPARCLTASAAVLALLGAPFLHVHFSTSGPEVLPEHSEARGVAESLDRDFPGARRPMATVVVTGLEPGPGADTAVADFAARVRAVPGVAGAEPLGRDRHQAAVLVESDAAPKSEEARDLVLRLRALPPPDGARTLVGGETAELIDTLASLRADLPAMAAVVAAVTVVLLFAAFGSIVLPLKALVVGAASLTACFGVVVWAVQDGHLAGVLGFTTPPGTDPAVMILIAAIAFGLSMDYEVFLLGRVREEWLRTGDGTAAVAAGMQRTSGLITRAALLLVVVLGAMATADVLLVATVGIGLVAAVVIDATLVRAVLVPAAMRLMGAANWWLPRPLAALHRRIGVVEPAAGPEHPRAPDEAGRTPTPA</sequence>
<name>A0ABV9DT90_9ACTN</name>
<feature type="transmembrane region" description="Helical" evidence="8">
    <location>
        <begin position="285"/>
        <end position="303"/>
    </location>
</feature>
<evidence type="ECO:0000256" key="7">
    <source>
        <dbReference type="SAM" id="MobiDB-lite"/>
    </source>
</evidence>
<dbReference type="Gene3D" id="1.20.1640.10">
    <property type="entry name" value="Multidrug efflux transporter AcrB transmembrane domain"/>
    <property type="match status" value="2"/>
</dbReference>
<dbReference type="EMBL" id="JBHSFQ010000003">
    <property type="protein sequence ID" value="MFC4561195.1"/>
    <property type="molecule type" value="Genomic_DNA"/>
</dbReference>
<feature type="domain" description="Membrane transport protein MMPL" evidence="9">
    <location>
        <begin position="411"/>
        <end position="701"/>
    </location>
</feature>
<dbReference type="Proteomes" id="UP001595923">
    <property type="component" value="Unassembled WGS sequence"/>
</dbReference>
<feature type="transmembrane region" description="Helical" evidence="8">
    <location>
        <begin position="12"/>
        <end position="35"/>
    </location>
</feature>
<evidence type="ECO:0000256" key="3">
    <source>
        <dbReference type="ARBA" id="ARBA00022475"/>
    </source>
</evidence>
<gene>
    <name evidence="10" type="ORF">ACFO4E_04910</name>
</gene>
<feature type="transmembrane region" description="Helical" evidence="8">
    <location>
        <begin position="592"/>
        <end position="613"/>
    </location>
</feature>
<feature type="transmembrane region" description="Helical" evidence="8">
    <location>
        <begin position="551"/>
        <end position="572"/>
    </location>
</feature>
<keyword evidence="11" id="KW-1185">Reference proteome</keyword>
<organism evidence="10 11">
    <name type="scientific">Nocardiopsis mangrovi</name>
    <dbReference type="NCBI Taxonomy" id="1179818"/>
    <lineage>
        <taxon>Bacteria</taxon>
        <taxon>Bacillati</taxon>
        <taxon>Actinomycetota</taxon>
        <taxon>Actinomycetes</taxon>
        <taxon>Streptosporangiales</taxon>
        <taxon>Nocardiopsidaceae</taxon>
        <taxon>Nocardiopsis</taxon>
    </lineage>
</organism>
<keyword evidence="6 8" id="KW-0472">Membrane</keyword>
<dbReference type="RefSeq" id="WP_378571808.1">
    <property type="nucleotide sequence ID" value="NZ_JBHSFQ010000003.1"/>
</dbReference>
<accession>A0ABV9DT90</accession>
<evidence type="ECO:0000313" key="11">
    <source>
        <dbReference type="Proteomes" id="UP001595923"/>
    </source>
</evidence>
<keyword evidence="5 8" id="KW-1133">Transmembrane helix</keyword>
<protein>
    <submittedName>
        <fullName evidence="10">MMPL family transporter</fullName>
    </submittedName>
</protein>